<dbReference type="InterPro" id="IPR038062">
    <property type="entry name" value="ScdA-like_N_sf"/>
</dbReference>
<evidence type="ECO:0000256" key="2">
    <source>
        <dbReference type="ARBA" id="ARBA00022490"/>
    </source>
</evidence>
<dbReference type="GO" id="GO:0005737">
    <property type="term" value="C:cytoplasm"/>
    <property type="evidence" value="ECO:0007669"/>
    <property type="project" value="UniProtKB-SubCell"/>
</dbReference>
<dbReference type="Pfam" id="PF01814">
    <property type="entry name" value="Hemerythrin"/>
    <property type="match status" value="1"/>
</dbReference>
<dbReference type="Pfam" id="PF04405">
    <property type="entry name" value="ScdA_N"/>
    <property type="match status" value="1"/>
</dbReference>
<keyword evidence="7" id="KW-1185">Reference proteome</keyword>
<dbReference type="Proteomes" id="UP001319180">
    <property type="component" value="Unassembled WGS sequence"/>
</dbReference>
<dbReference type="InterPro" id="IPR012312">
    <property type="entry name" value="Hemerythrin-like"/>
</dbReference>
<dbReference type="EMBL" id="JAHESC010000053">
    <property type="protein sequence ID" value="MBT1690043.1"/>
    <property type="molecule type" value="Genomic_DNA"/>
</dbReference>
<protein>
    <submittedName>
        <fullName evidence="6">Iron-sulfur cluster repair di-iron protein</fullName>
    </submittedName>
</protein>
<feature type="domain" description="Hemerythrin-like" evidence="5">
    <location>
        <begin position="81"/>
        <end position="231"/>
    </location>
</feature>
<dbReference type="InterPro" id="IPR019903">
    <property type="entry name" value="RIC_family"/>
</dbReference>
<evidence type="ECO:0000313" key="7">
    <source>
        <dbReference type="Proteomes" id="UP001319180"/>
    </source>
</evidence>
<name>A0AAP2DE28_9BACT</name>
<dbReference type="Gene3D" id="1.10.3910.10">
    <property type="entry name" value="SP0561-like"/>
    <property type="match status" value="1"/>
</dbReference>
<sequence length="244" mass="27628">METLTTLTLGEIVKKQYRAAEVFEKFGLDFCCMGSQTLEEACRNSQHDPTEVLVALQALETDGGDSVNFDAWPLDLLADYIYQRHHHYVEEKTPIIQGYLDKICAVHGNRHPELYEINRIFKETSGALAVHMKKEELMLFPYIKRLVKAGETHEPVTSSIFGSVSTPIHAMEADHLDEGQQLQKMAALSNDYTPPADACSTYTVTYKMLKDYEKDMHLHIHLENNILFAKAVQLEEALNGPRSA</sequence>
<keyword evidence="3" id="KW-0479">Metal-binding</keyword>
<proteinExistence type="predicted"/>
<dbReference type="RefSeq" id="WP_254093263.1">
    <property type="nucleotide sequence ID" value="NZ_JAHESC010000053.1"/>
</dbReference>
<dbReference type="GO" id="GO:0046872">
    <property type="term" value="F:metal ion binding"/>
    <property type="evidence" value="ECO:0007669"/>
    <property type="project" value="UniProtKB-KW"/>
</dbReference>
<evidence type="ECO:0000256" key="4">
    <source>
        <dbReference type="ARBA" id="ARBA00023004"/>
    </source>
</evidence>
<reference evidence="6 7" key="1">
    <citation type="submission" date="2021-05" db="EMBL/GenBank/DDBJ databases">
        <title>A Polyphasic approach of four new species of the genus Ohtaekwangia: Ohtaekwangia histidinii sp. nov., Ohtaekwangia cretensis sp. nov., Ohtaekwangia indiensis sp. nov., Ohtaekwangia reichenbachii sp. nov. from diverse environment.</title>
        <authorList>
            <person name="Octaviana S."/>
        </authorList>
    </citation>
    <scope>NUCLEOTIDE SEQUENCE [LARGE SCALE GENOMIC DNA]</scope>
    <source>
        <strain evidence="6 7">PWU37</strain>
    </source>
</reference>
<organism evidence="6 7">
    <name type="scientific">Dawidia soli</name>
    <dbReference type="NCBI Taxonomy" id="2782352"/>
    <lineage>
        <taxon>Bacteria</taxon>
        <taxon>Pseudomonadati</taxon>
        <taxon>Bacteroidota</taxon>
        <taxon>Cytophagia</taxon>
        <taxon>Cytophagales</taxon>
        <taxon>Chryseotaleaceae</taxon>
        <taxon>Dawidia</taxon>
    </lineage>
</organism>
<evidence type="ECO:0000256" key="3">
    <source>
        <dbReference type="ARBA" id="ARBA00022723"/>
    </source>
</evidence>
<evidence type="ECO:0000313" key="6">
    <source>
        <dbReference type="EMBL" id="MBT1690043.1"/>
    </source>
</evidence>
<comment type="caution">
    <text evidence="6">The sequence shown here is derived from an EMBL/GenBank/DDBJ whole genome shotgun (WGS) entry which is preliminary data.</text>
</comment>
<dbReference type="Gene3D" id="1.20.120.520">
    <property type="entry name" value="nmb1532 protein domain like"/>
    <property type="match status" value="1"/>
</dbReference>
<gene>
    <name evidence="6" type="primary">ric</name>
    <name evidence="6" type="ORF">KK078_25995</name>
</gene>
<evidence type="ECO:0000259" key="5">
    <source>
        <dbReference type="Pfam" id="PF01814"/>
    </source>
</evidence>
<accession>A0AAP2DE28</accession>
<dbReference type="PANTHER" id="PTHR36438">
    <property type="entry name" value="IRON-SULFUR CLUSTER REPAIR PROTEIN YTFE"/>
    <property type="match status" value="1"/>
</dbReference>
<evidence type="ECO:0000256" key="1">
    <source>
        <dbReference type="ARBA" id="ARBA00004496"/>
    </source>
</evidence>
<keyword evidence="4" id="KW-0408">Iron</keyword>
<comment type="subcellular location">
    <subcellularLocation>
        <location evidence="1">Cytoplasm</location>
    </subcellularLocation>
</comment>
<dbReference type="NCBIfam" id="TIGR03652">
    <property type="entry name" value="FeS_repair_RIC"/>
    <property type="match status" value="1"/>
</dbReference>
<keyword evidence="2" id="KW-0963">Cytoplasm</keyword>
<dbReference type="AlphaFoldDB" id="A0AAP2DE28"/>
<dbReference type="PANTHER" id="PTHR36438:SF1">
    <property type="entry name" value="IRON-SULFUR CLUSTER REPAIR PROTEIN YTFE"/>
    <property type="match status" value="1"/>
</dbReference>